<gene>
    <name evidence="1" type="ORF">FHS09_001784</name>
</gene>
<evidence type="ECO:0000313" key="1">
    <source>
        <dbReference type="EMBL" id="MBB3060954.1"/>
    </source>
</evidence>
<proteinExistence type="predicted"/>
<evidence type="ECO:0008006" key="3">
    <source>
        <dbReference type="Google" id="ProtNLM"/>
    </source>
</evidence>
<reference evidence="1 2" key="1">
    <citation type="submission" date="2020-08" db="EMBL/GenBank/DDBJ databases">
        <title>Genomic Encyclopedia of Type Strains, Phase III (KMG-III): the genomes of soil and plant-associated and newly described type strains.</title>
        <authorList>
            <person name="Whitman W."/>
        </authorList>
    </citation>
    <scope>NUCLEOTIDE SEQUENCE [LARGE SCALE GENOMIC DNA]</scope>
    <source>
        <strain evidence="1 2">CECT 8799</strain>
    </source>
</reference>
<dbReference type="RefSeq" id="WP_183458904.1">
    <property type="nucleotide sequence ID" value="NZ_JACHWZ010000007.1"/>
</dbReference>
<name>A0A7W4WBD8_9GAMM</name>
<organism evidence="1 2">
    <name type="scientific">Microbulbifer rhizosphaerae</name>
    <dbReference type="NCBI Taxonomy" id="1562603"/>
    <lineage>
        <taxon>Bacteria</taxon>
        <taxon>Pseudomonadati</taxon>
        <taxon>Pseudomonadota</taxon>
        <taxon>Gammaproteobacteria</taxon>
        <taxon>Cellvibrionales</taxon>
        <taxon>Microbulbiferaceae</taxon>
        <taxon>Microbulbifer</taxon>
    </lineage>
</organism>
<evidence type="ECO:0000313" key="2">
    <source>
        <dbReference type="Proteomes" id="UP000535937"/>
    </source>
</evidence>
<dbReference type="EMBL" id="JACHWZ010000007">
    <property type="protein sequence ID" value="MBB3060954.1"/>
    <property type="molecule type" value="Genomic_DNA"/>
</dbReference>
<protein>
    <recommendedName>
        <fullName evidence="3">SapC protein</fullName>
    </recommendedName>
</protein>
<comment type="caution">
    <text evidence="1">The sequence shown here is derived from an EMBL/GenBank/DDBJ whole genome shotgun (WGS) entry which is preliminary data.</text>
</comment>
<dbReference type="Pfam" id="PF07277">
    <property type="entry name" value="SapC"/>
    <property type="match status" value="1"/>
</dbReference>
<keyword evidence="2" id="KW-1185">Reference proteome</keyword>
<accession>A0A7W4WBD8</accession>
<dbReference type="AlphaFoldDB" id="A0A7W4WBD8"/>
<sequence>MALDKKRHRSHRIKVADLSHSVGKHTCPALIGEFPQLAAEYPIVFVKSEQGGEQGGELRSVAMLGVKPGRNLFWQNNRWQGAYIPSALRAHPFAMVAIEGQEGQFAICIDESSPSMAGDRERGESLFDKNGEQTEYLSNISNFLLELRMQTSLSNEFARYLDEKGLLEEQVVLVKLPGGMDHRLTGVFRVNERAVNRLPDQEFLALRKRGYLSAIYAHLGSLRQVNNLSRLYGQLSQTEGYANASGGGRG</sequence>
<dbReference type="InterPro" id="IPR010836">
    <property type="entry name" value="SapC"/>
</dbReference>
<dbReference type="Proteomes" id="UP000535937">
    <property type="component" value="Unassembled WGS sequence"/>
</dbReference>